<dbReference type="GO" id="GO:0003677">
    <property type="term" value="F:DNA binding"/>
    <property type="evidence" value="ECO:0007669"/>
    <property type="project" value="UniProtKB-KW"/>
</dbReference>
<sequence length="308" mass="35900">MSMVSRLPSVRFYPTDAELIYLLKKFLKGESLPSECPIRLGEIYGDRPPWEISDHPEEKIGYFISPLKKRKESHKRFRRTCANGTWKAQTGGDPIKNGKGTVVGFRKSYVYRTRSSKESKQDKINWLMREYYVGDDYFRENNIPKQDFVLCRIKKNITERNRKNGVNMEEQEVAQVIEGMLREPDYNSSQSATIFQRHQIMSAEYAEQQDNYLRGLNKNSQILTTYDRDEATLENHGANTNRVYVMTKEAYGQLSLPGIQEQYCAEADLNTDNSDFSDLNADNSDFLELTLMSGIEDIVPDDWWHQFY</sequence>
<protein>
    <submittedName>
        <fullName evidence="6">Nac domain-containing protein 78</fullName>
    </submittedName>
</protein>
<dbReference type="OMA" id="EMNDAFC"/>
<dbReference type="PANTHER" id="PTHR31719">
    <property type="entry name" value="NAC TRANSCRIPTION FACTOR 56"/>
    <property type="match status" value="1"/>
</dbReference>
<feature type="domain" description="NAC" evidence="5">
    <location>
        <begin position="6"/>
        <end position="156"/>
    </location>
</feature>
<dbReference type="Gramene" id="OIS97906">
    <property type="protein sequence ID" value="OIS97906"/>
    <property type="gene ID" value="A4A49_20862"/>
</dbReference>
<keyword evidence="2" id="KW-0238">DNA-binding</keyword>
<keyword evidence="3" id="KW-0804">Transcription</keyword>
<dbReference type="OrthoDB" id="1261662at2759"/>
<evidence type="ECO:0000256" key="2">
    <source>
        <dbReference type="ARBA" id="ARBA00023125"/>
    </source>
</evidence>
<keyword evidence="1" id="KW-0805">Transcription regulation</keyword>
<dbReference type="GeneID" id="109233894"/>
<dbReference type="InterPro" id="IPR003441">
    <property type="entry name" value="NAC-dom"/>
</dbReference>
<evidence type="ECO:0000313" key="6">
    <source>
        <dbReference type="EMBL" id="OIS97906.1"/>
    </source>
</evidence>
<proteinExistence type="predicted"/>
<keyword evidence="7" id="KW-1185">Reference proteome</keyword>
<accession>A0A1J6IG49</accession>
<dbReference type="AlphaFoldDB" id="A0A1J6IG49"/>
<dbReference type="Proteomes" id="UP000187609">
    <property type="component" value="Unassembled WGS sequence"/>
</dbReference>
<evidence type="ECO:0000256" key="3">
    <source>
        <dbReference type="ARBA" id="ARBA00023163"/>
    </source>
</evidence>
<name>A0A1J6IG49_NICAT</name>
<reference evidence="6" key="1">
    <citation type="submission" date="2016-11" db="EMBL/GenBank/DDBJ databases">
        <title>The genome of Nicotiana attenuata.</title>
        <authorList>
            <person name="Xu S."/>
            <person name="Brockmoeller T."/>
            <person name="Gaquerel E."/>
            <person name="Navarro A."/>
            <person name="Kuhl H."/>
            <person name="Gase K."/>
            <person name="Ling Z."/>
            <person name="Zhou W."/>
            <person name="Kreitzer C."/>
            <person name="Stanke M."/>
            <person name="Tang H."/>
            <person name="Lyons E."/>
            <person name="Pandey P."/>
            <person name="Pandey S.P."/>
            <person name="Timmermann B."/>
            <person name="Baldwin I.T."/>
        </authorList>
    </citation>
    <scope>NUCLEOTIDE SEQUENCE [LARGE SCALE GENOMIC DNA]</scope>
    <source>
        <strain evidence="6">UT</strain>
    </source>
</reference>
<dbReference type="Pfam" id="PF02365">
    <property type="entry name" value="NAM"/>
    <property type="match status" value="1"/>
</dbReference>
<keyword evidence="4" id="KW-0539">Nucleus</keyword>
<dbReference type="InterPro" id="IPR036093">
    <property type="entry name" value="NAC_dom_sf"/>
</dbReference>
<dbReference type="SUPFAM" id="SSF101941">
    <property type="entry name" value="NAC domain"/>
    <property type="match status" value="1"/>
</dbReference>
<dbReference type="KEGG" id="nau:109233894"/>
<dbReference type="GO" id="GO:0006355">
    <property type="term" value="P:regulation of DNA-templated transcription"/>
    <property type="evidence" value="ECO:0007669"/>
    <property type="project" value="InterPro"/>
</dbReference>
<comment type="caution">
    <text evidence="6">The sequence shown here is derived from an EMBL/GenBank/DDBJ whole genome shotgun (WGS) entry which is preliminary data.</text>
</comment>
<evidence type="ECO:0000313" key="7">
    <source>
        <dbReference type="Proteomes" id="UP000187609"/>
    </source>
</evidence>
<evidence type="ECO:0000256" key="4">
    <source>
        <dbReference type="ARBA" id="ARBA00023242"/>
    </source>
</evidence>
<organism evidence="6 7">
    <name type="scientific">Nicotiana attenuata</name>
    <name type="common">Coyote tobacco</name>
    <dbReference type="NCBI Taxonomy" id="49451"/>
    <lineage>
        <taxon>Eukaryota</taxon>
        <taxon>Viridiplantae</taxon>
        <taxon>Streptophyta</taxon>
        <taxon>Embryophyta</taxon>
        <taxon>Tracheophyta</taxon>
        <taxon>Spermatophyta</taxon>
        <taxon>Magnoliopsida</taxon>
        <taxon>eudicotyledons</taxon>
        <taxon>Gunneridae</taxon>
        <taxon>Pentapetalae</taxon>
        <taxon>asterids</taxon>
        <taxon>lamiids</taxon>
        <taxon>Solanales</taxon>
        <taxon>Solanaceae</taxon>
        <taxon>Nicotianoideae</taxon>
        <taxon>Nicotianeae</taxon>
        <taxon>Nicotiana</taxon>
    </lineage>
</organism>
<evidence type="ECO:0000259" key="5">
    <source>
        <dbReference type="PROSITE" id="PS51005"/>
    </source>
</evidence>
<dbReference type="SMR" id="A0A1J6IG49"/>
<dbReference type="PANTHER" id="PTHR31719:SF179">
    <property type="entry name" value="OS08G0148400 PROTEIN"/>
    <property type="match status" value="1"/>
</dbReference>
<dbReference type="EMBL" id="MJEQ01037192">
    <property type="protein sequence ID" value="OIS97906.1"/>
    <property type="molecule type" value="Genomic_DNA"/>
</dbReference>
<dbReference type="Gene3D" id="2.170.150.80">
    <property type="entry name" value="NAC domain"/>
    <property type="match status" value="1"/>
</dbReference>
<dbReference type="PROSITE" id="PS51005">
    <property type="entry name" value="NAC"/>
    <property type="match status" value="1"/>
</dbReference>
<evidence type="ECO:0000256" key="1">
    <source>
        <dbReference type="ARBA" id="ARBA00023015"/>
    </source>
</evidence>
<dbReference type="STRING" id="49451.A0A1J6IG49"/>
<gene>
    <name evidence="6" type="primary">NAC078_9</name>
    <name evidence="6" type="ORF">A4A49_20862</name>
</gene>